<dbReference type="Proteomes" id="UP000789366">
    <property type="component" value="Unassembled WGS sequence"/>
</dbReference>
<comment type="caution">
    <text evidence="1">The sequence shown here is derived from an EMBL/GenBank/DDBJ whole genome shotgun (WGS) entry which is preliminary data.</text>
</comment>
<gene>
    <name evidence="1" type="ORF">SPELUC_LOCUS17991</name>
</gene>
<proteinExistence type="predicted"/>
<organism evidence="1 2">
    <name type="scientific">Cetraspora pellucida</name>
    <dbReference type="NCBI Taxonomy" id="1433469"/>
    <lineage>
        <taxon>Eukaryota</taxon>
        <taxon>Fungi</taxon>
        <taxon>Fungi incertae sedis</taxon>
        <taxon>Mucoromycota</taxon>
        <taxon>Glomeromycotina</taxon>
        <taxon>Glomeromycetes</taxon>
        <taxon>Diversisporales</taxon>
        <taxon>Gigasporaceae</taxon>
        <taxon>Cetraspora</taxon>
    </lineage>
</organism>
<protein>
    <submittedName>
        <fullName evidence="1">448_t:CDS:1</fullName>
    </submittedName>
</protein>
<reference evidence="1" key="1">
    <citation type="submission" date="2021-06" db="EMBL/GenBank/DDBJ databases">
        <authorList>
            <person name="Kallberg Y."/>
            <person name="Tangrot J."/>
            <person name="Rosling A."/>
        </authorList>
    </citation>
    <scope>NUCLEOTIDE SEQUENCE</scope>
    <source>
        <strain evidence="1">28 12/20/2015</strain>
    </source>
</reference>
<name>A0ACA9RN63_9GLOM</name>
<sequence length="46" mass="5157">ELSEVTSSLFLSMSSFSIVDNQLNYLEDNLEDSDTQIETSETNSHS</sequence>
<keyword evidence="2" id="KW-1185">Reference proteome</keyword>
<feature type="non-terminal residue" evidence="1">
    <location>
        <position position="46"/>
    </location>
</feature>
<feature type="non-terminal residue" evidence="1">
    <location>
        <position position="1"/>
    </location>
</feature>
<evidence type="ECO:0000313" key="2">
    <source>
        <dbReference type="Proteomes" id="UP000789366"/>
    </source>
</evidence>
<evidence type="ECO:0000313" key="1">
    <source>
        <dbReference type="EMBL" id="CAG8800081.1"/>
    </source>
</evidence>
<dbReference type="EMBL" id="CAJVPW010079004">
    <property type="protein sequence ID" value="CAG8800081.1"/>
    <property type="molecule type" value="Genomic_DNA"/>
</dbReference>
<accession>A0ACA9RN63</accession>